<dbReference type="Pfam" id="PF18480">
    <property type="entry name" value="DUF5615"/>
    <property type="match status" value="1"/>
</dbReference>
<proteinExistence type="predicted"/>
<comment type="caution">
    <text evidence="2">The sequence shown here is derived from an EMBL/GenBank/DDBJ whole genome shotgun (WGS) entry which is preliminary data.</text>
</comment>
<evidence type="ECO:0000313" key="2">
    <source>
        <dbReference type="EMBL" id="ODS29857.1"/>
    </source>
</evidence>
<dbReference type="InterPro" id="IPR041049">
    <property type="entry name" value="DUF5615"/>
</dbReference>
<dbReference type="Proteomes" id="UP000094056">
    <property type="component" value="Unassembled WGS sequence"/>
</dbReference>
<sequence>MTQISLFLDEDVRVLLGRVLRERGFDVYHVLERGRKGKSDCEQLAYAVKQKRSILTHNIRDYIKLAKAYQEQGKHHYGIIVSHHLPFRELLKRTLKLLSSHSKDGLKNRFIWLHDYK</sequence>
<feature type="domain" description="DUF5615" evidence="1">
    <location>
        <begin position="6"/>
        <end position="113"/>
    </location>
</feature>
<reference evidence="2 3" key="1">
    <citation type="submission" date="2016-07" db="EMBL/GenBank/DDBJ databases">
        <title>Draft genome of Scalindua rubra, obtained from a brine-seawater interface in the Red Sea, sheds light on salt adaptation in anammox bacteria.</title>
        <authorList>
            <person name="Speth D.R."/>
            <person name="Lagkouvardos I."/>
            <person name="Wang Y."/>
            <person name="Qian P.-Y."/>
            <person name="Dutilh B.E."/>
            <person name="Jetten M.S."/>
        </authorList>
    </citation>
    <scope>NUCLEOTIDE SEQUENCE [LARGE SCALE GENOMIC DNA]</scope>
    <source>
        <strain evidence="2">BSI-1</strain>
    </source>
</reference>
<evidence type="ECO:0000259" key="1">
    <source>
        <dbReference type="Pfam" id="PF18480"/>
    </source>
</evidence>
<name>A0A1E3X2L7_9BACT</name>
<evidence type="ECO:0000313" key="3">
    <source>
        <dbReference type="Proteomes" id="UP000094056"/>
    </source>
</evidence>
<protein>
    <recommendedName>
        <fullName evidence="1">DUF5615 domain-containing protein</fullName>
    </recommendedName>
</protein>
<accession>A0A1E3X2L7</accession>
<dbReference type="AlphaFoldDB" id="A0A1E3X2L7"/>
<dbReference type="EMBL" id="MAYW01000352">
    <property type="protein sequence ID" value="ODS29857.1"/>
    <property type="molecule type" value="Genomic_DNA"/>
</dbReference>
<gene>
    <name evidence="2" type="ORF">SCARUB_05038</name>
</gene>
<organism evidence="2 3">
    <name type="scientific">Candidatus Scalindua rubra</name>
    <dbReference type="NCBI Taxonomy" id="1872076"/>
    <lineage>
        <taxon>Bacteria</taxon>
        <taxon>Pseudomonadati</taxon>
        <taxon>Planctomycetota</taxon>
        <taxon>Candidatus Brocadiia</taxon>
        <taxon>Candidatus Brocadiales</taxon>
        <taxon>Candidatus Scalinduaceae</taxon>
        <taxon>Candidatus Scalindua</taxon>
    </lineage>
</organism>